<accession>A0A1G5RQB3</accession>
<dbReference type="RefSeq" id="WP_092588988.1">
    <property type="nucleotide sequence ID" value="NZ_FMWL01000001.1"/>
</dbReference>
<dbReference type="AlphaFoldDB" id="A0A1G5RQB3"/>
<dbReference type="Proteomes" id="UP000199208">
    <property type="component" value="Unassembled WGS sequence"/>
</dbReference>
<evidence type="ECO:0000313" key="2">
    <source>
        <dbReference type="EMBL" id="SCZ76295.1"/>
    </source>
</evidence>
<keyword evidence="1" id="KW-0812">Transmembrane</keyword>
<keyword evidence="1" id="KW-1133">Transmembrane helix</keyword>
<feature type="transmembrane region" description="Helical" evidence="1">
    <location>
        <begin position="12"/>
        <end position="29"/>
    </location>
</feature>
<sequence>MRTRDTIKGLMILAAIGFVGNGLFEAFVLDVPEYGRFSMDYYVQNTLPETGSQNLVTGIYLSYRLFDSLFEAATLFVVTAGILFMGRKDEEIR</sequence>
<name>A0A1G5RQB3_9FIRM</name>
<keyword evidence="3" id="KW-1185">Reference proteome</keyword>
<proteinExistence type="predicted"/>
<dbReference type="OrthoDB" id="9798859at2"/>
<protein>
    <recommendedName>
        <fullName evidence="4">Multicomponent Na+:H+ antiporter subunit B</fullName>
    </recommendedName>
</protein>
<dbReference type="STRING" id="1120920.SAMN03080599_00165"/>
<keyword evidence="1" id="KW-0472">Membrane</keyword>
<dbReference type="EMBL" id="FMWL01000001">
    <property type="protein sequence ID" value="SCZ76295.1"/>
    <property type="molecule type" value="Genomic_DNA"/>
</dbReference>
<organism evidence="2 3">
    <name type="scientific">Acidaminobacter hydrogenoformans DSM 2784</name>
    <dbReference type="NCBI Taxonomy" id="1120920"/>
    <lineage>
        <taxon>Bacteria</taxon>
        <taxon>Bacillati</taxon>
        <taxon>Bacillota</taxon>
        <taxon>Clostridia</taxon>
        <taxon>Peptostreptococcales</taxon>
        <taxon>Acidaminobacteraceae</taxon>
        <taxon>Acidaminobacter</taxon>
    </lineage>
</organism>
<evidence type="ECO:0000256" key="1">
    <source>
        <dbReference type="SAM" id="Phobius"/>
    </source>
</evidence>
<gene>
    <name evidence="2" type="ORF">SAMN03080599_00165</name>
</gene>
<reference evidence="2 3" key="1">
    <citation type="submission" date="2016-10" db="EMBL/GenBank/DDBJ databases">
        <authorList>
            <person name="de Groot N.N."/>
        </authorList>
    </citation>
    <scope>NUCLEOTIDE SEQUENCE [LARGE SCALE GENOMIC DNA]</scope>
    <source>
        <strain evidence="2 3">DSM 2784</strain>
    </source>
</reference>
<feature type="transmembrane region" description="Helical" evidence="1">
    <location>
        <begin position="68"/>
        <end position="86"/>
    </location>
</feature>
<evidence type="ECO:0000313" key="3">
    <source>
        <dbReference type="Proteomes" id="UP000199208"/>
    </source>
</evidence>
<evidence type="ECO:0008006" key="4">
    <source>
        <dbReference type="Google" id="ProtNLM"/>
    </source>
</evidence>